<dbReference type="EMBL" id="JACHEX010000004">
    <property type="protein sequence ID" value="MBB6063101.1"/>
    <property type="molecule type" value="Genomic_DNA"/>
</dbReference>
<protein>
    <recommendedName>
        <fullName evidence="3">Pilus assembly protein PilM</fullName>
    </recommendedName>
</protein>
<comment type="caution">
    <text evidence="1">The sequence shown here is derived from an EMBL/GenBank/DDBJ whole genome shotgun (WGS) entry which is preliminary data.</text>
</comment>
<sequence>MSNLLSRRLVGFDIIGSNVYQAVGEYFFGKIKINELREYNGDFEFEVDDLIIVNIPWDLILNLNLQMPMIKKRKDIENYIVLEVSQNFNLERTEFSFDFLKTSNGLEVFIVRKAELNEYFHKLESMKIPEPDVVYPDFFKESLLLSKFPGYNIEFFINSEYSGLIIFNGDNLESVRYSELSLKYLNDLCNDEFGYSLYEVEDLDEEALKEDVSRFLYNFLGDMFSLIEREIFVSLNSSQKQLTIEDIQSGFVYTDSELVNKLIFEHYTDSEIFKKIFTARNFKYPVMKPRYLGTLGLITRGGFEFGKFKFIQK</sequence>
<evidence type="ECO:0008006" key="3">
    <source>
        <dbReference type="Google" id="ProtNLM"/>
    </source>
</evidence>
<proteinExistence type="predicted"/>
<reference evidence="1 2" key="1">
    <citation type="submission" date="2020-08" db="EMBL/GenBank/DDBJ databases">
        <title>Genomic Encyclopedia of Type Strains, Phase IV (KMG-IV): sequencing the most valuable type-strain genomes for metagenomic binning, comparative biology and taxonomic classification.</title>
        <authorList>
            <person name="Goeker M."/>
        </authorList>
    </citation>
    <scope>NUCLEOTIDE SEQUENCE [LARGE SCALE GENOMIC DNA]</scope>
    <source>
        <strain evidence="1 2">DSM 13481</strain>
    </source>
</reference>
<organism evidence="1 2">
    <name type="scientific">Thermosipho japonicus</name>
    <dbReference type="NCBI Taxonomy" id="90323"/>
    <lineage>
        <taxon>Bacteria</taxon>
        <taxon>Thermotogati</taxon>
        <taxon>Thermotogota</taxon>
        <taxon>Thermotogae</taxon>
        <taxon>Thermotogales</taxon>
        <taxon>Fervidobacteriaceae</taxon>
        <taxon>Thermosipho</taxon>
    </lineage>
</organism>
<keyword evidence="2" id="KW-1185">Reference proteome</keyword>
<evidence type="ECO:0000313" key="1">
    <source>
        <dbReference type="EMBL" id="MBB6063101.1"/>
    </source>
</evidence>
<dbReference type="AlphaFoldDB" id="A0A841GVL4"/>
<accession>A0A841GVL4</accession>
<evidence type="ECO:0000313" key="2">
    <source>
        <dbReference type="Proteomes" id="UP000555828"/>
    </source>
</evidence>
<dbReference type="RefSeq" id="WP_184619698.1">
    <property type="nucleotide sequence ID" value="NZ_JACHEX010000004.1"/>
</dbReference>
<name>A0A841GVL4_9BACT</name>
<dbReference type="Proteomes" id="UP000555828">
    <property type="component" value="Unassembled WGS sequence"/>
</dbReference>
<gene>
    <name evidence="1" type="ORF">HNP65_001564</name>
</gene>